<feature type="region of interest" description="Disordered" evidence="1">
    <location>
        <begin position="1"/>
        <end position="20"/>
    </location>
</feature>
<dbReference type="EMBL" id="HBIX01022160">
    <property type="protein sequence ID" value="CAE0722746.1"/>
    <property type="molecule type" value="Transcribed_RNA"/>
</dbReference>
<protein>
    <submittedName>
        <fullName evidence="2">Uncharacterized protein</fullName>
    </submittedName>
</protein>
<gene>
    <name evidence="2" type="ORF">PAUS00366_LOCUS15501</name>
    <name evidence="3" type="ORF">PAUS00366_LOCUS15502</name>
</gene>
<name>A0A6V0ASV0_9STRA</name>
<dbReference type="AlphaFoldDB" id="A0A6V0ASV0"/>
<feature type="compositionally biased region" description="Polar residues" evidence="1">
    <location>
        <begin position="1"/>
        <end position="10"/>
    </location>
</feature>
<evidence type="ECO:0000313" key="3">
    <source>
        <dbReference type="EMBL" id="CAE0722746.1"/>
    </source>
</evidence>
<proteinExistence type="predicted"/>
<reference evidence="2" key="1">
    <citation type="submission" date="2021-01" db="EMBL/GenBank/DDBJ databases">
        <authorList>
            <person name="Corre E."/>
            <person name="Pelletier E."/>
            <person name="Niang G."/>
            <person name="Scheremetjew M."/>
            <person name="Finn R."/>
            <person name="Kale V."/>
            <person name="Holt S."/>
            <person name="Cochrane G."/>
            <person name="Meng A."/>
            <person name="Brown T."/>
            <person name="Cohen L."/>
        </authorList>
    </citation>
    <scope>NUCLEOTIDE SEQUENCE</scope>
    <source>
        <strain evidence="2">10249 10 AB</strain>
    </source>
</reference>
<evidence type="ECO:0000256" key="1">
    <source>
        <dbReference type="SAM" id="MobiDB-lite"/>
    </source>
</evidence>
<accession>A0A6V0ASV0</accession>
<organism evidence="2">
    <name type="scientific">Pseudo-nitzschia australis</name>
    <dbReference type="NCBI Taxonomy" id="44445"/>
    <lineage>
        <taxon>Eukaryota</taxon>
        <taxon>Sar</taxon>
        <taxon>Stramenopiles</taxon>
        <taxon>Ochrophyta</taxon>
        <taxon>Bacillariophyta</taxon>
        <taxon>Bacillariophyceae</taxon>
        <taxon>Bacillariophycidae</taxon>
        <taxon>Bacillariales</taxon>
        <taxon>Bacillariaceae</taxon>
        <taxon>Pseudo-nitzschia</taxon>
    </lineage>
</organism>
<evidence type="ECO:0000313" key="2">
    <source>
        <dbReference type="EMBL" id="CAE0722745.1"/>
    </source>
</evidence>
<dbReference type="EMBL" id="HBIX01022159">
    <property type="protein sequence ID" value="CAE0722745.1"/>
    <property type="molecule type" value="Transcribed_RNA"/>
</dbReference>
<sequence length="405" mass="44729">MIPESPTISPGASGDDKVAVSTTNPDVPVLAKNSPSSGFNARSIVGGGMDRFTALINDNIIAARYGVFATIALLTVYGISNTPLFFRYRTVAEIPKSFFVGRRRLYCRIIGVHRDANANHVTRGTADMPIQITVRNLSPIGMLLPTSWFESLMRISPSSGNFSRGLVKGGGKAEESKTELLRLQIAGIFAPPVSRDSYDPVQVLERLAKKRTLVSCQLLGREVLTPLEGNDESAYQQNIQQSSSSVDENNSSVYFYDDINSNNEVPTVLDGCQVALCKITYRPQFLQIFPTDLAETLVEAGNGSVASNLLFHSSSPHTENCKRDDILTTAFKREITDASQRIQDIRNDVKYLDKLAILEFEAAQKSKGMWSVPEVRQMKKEIVDEVDFQAEASLLQKIWRRIQGG</sequence>